<dbReference type="AlphaFoldDB" id="A0A6A6JD07"/>
<proteinExistence type="predicted"/>
<evidence type="ECO:0000313" key="2">
    <source>
        <dbReference type="Proteomes" id="UP000800097"/>
    </source>
</evidence>
<dbReference type="Proteomes" id="UP000800097">
    <property type="component" value="Unassembled WGS sequence"/>
</dbReference>
<evidence type="ECO:0000313" key="1">
    <source>
        <dbReference type="EMBL" id="KAF2274510.1"/>
    </source>
</evidence>
<name>A0A6A6JD07_WESOR</name>
<dbReference type="RefSeq" id="XP_033652049.1">
    <property type="nucleotide sequence ID" value="XM_033799867.1"/>
</dbReference>
<reference evidence="1" key="1">
    <citation type="journal article" date="2020" name="Stud. Mycol.">
        <title>101 Dothideomycetes genomes: a test case for predicting lifestyles and emergence of pathogens.</title>
        <authorList>
            <person name="Haridas S."/>
            <person name="Albert R."/>
            <person name="Binder M."/>
            <person name="Bloem J."/>
            <person name="Labutti K."/>
            <person name="Salamov A."/>
            <person name="Andreopoulos B."/>
            <person name="Baker S."/>
            <person name="Barry K."/>
            <person name="Bills G."/>
            <person name="Bluhm B."/>
            <person name="Cannon C."/>
            <person name="Castanera R."/>
            <person name="Culley D."/>
            <person name="Daum C."/>
            <person name="Ezra D."/>
            <person name="Gonzalez J."/>
            <person name="Henrissat B."/>
            <person name="Kuo A."/>
            <person name="Liang C."/>
            <person name="Lipzen A."/>
            <person name="Lutzoni F."/>
            <person name="Magnuson J."/>
            <person name="Mondo S."/>
            <person name="Nolan M."/>
            <person name="Ohm R."/>
            <person name="Pangilinan J."/>
            <person name="Park H.-J."/>
            <person name="Ramirez L."/>
            <person name="Alfaro M."/>
            <person name="Sun H."/>
            <person name="Tritt A."/>
            <person name="Yoshinaga Y."/>
            <person name="Zwiers L.-H."/>
            <person name="Turgeon B."/>
            <person name="Goodwin S."/>
            <person name="Spatafora J."/>
            <person name="Crous P."/>
            <person name="Grigoriev I."/>
        </authorList>
    </citation>
    <scope>NUCLEOTIDE SEQUENCE</scope>
    <source>
        <strain evidence="1">CBS 379.55</strain>
    </source>
</reference>
<accession>A0A6A6JD07</accession>
<sequence>MDSFSVLTLQANKNTISTRQEHDRGYRNILANEIISLGDHANPKYPNPIRHKSRITNNCPLLSTSSTALSFTLTITVPVPPMRPSTLPGGSLSFPTPATTFTYFSTSQHDVTDGFADDAHCKVLDEERCGVGAVFAYSWDDDLCGDDAGHHG</sequence>
<gene>
    <name evidence="1" type="ORF">EI97DRAFT_443987</name>
</gene>
<protein>
    <submittedName>
        <fullName evidence="1">Uncharacterized protein</fullName>
    </submittedName>
</protein>
<keyword evidence="2" id="KW-1185">Reference proteome</keyword>
<dbReference type="GeneID" id="54553042"/>
<organism evidence="1 2">
    <name type="scientific">Westerdykella ornata</name>
    <dbReference type="NCBI Taxonomy" id="318751"/>
    <lineage>
        <taxon>Eukaryota</taxon>
        <taxon>Fungi</taxon>
        <taxon>Dikarya</taxon>
        <taxon>Ascomycota</taxon>
        <taxon>Pezizomycotina</taxon>
        <taxon>Dothideomycetes</taxon>
        <taxon>Pleosporomycetidae</taxon>
        <taxon>Pleosporales</taxon>
        <taxon>Sporormiaceae</taxon>
        <taxon>Westerdykella</taxon>
    </lineage>
</organism>
<dbReference type="EMBL" id="ML986502">
    <property type="protein sequence ID" value="KAF2274510.1"/>
    <property type="molecule type" value="Genomic_DNA"/>
</dbReference>